<dbReference type="HAMAP" id="MF_00719">
    <property type="entry name" value="CobS"/>
    <property type="match status" value="1"/>
</dbReference>
<evidence type="ECO:0000256" key="5">
    <source>
        <dbReference type="ARBA" id="ARBA00013200"/>
    </source>
</evidence>
<comment type="function">
    <text evidence="14 19">Joins adenosylcobinamide-GDP and alpha-ribazole to generate adenosylcobalamin (Ado-cobalamin). Also synthesizes adenosylcobalamin 5'-phosphate from adenosylcobinamide-GDP and alpha-ribazole 5'-phosphate.</text>
</comment>
<dbReference type="Proteomes" id="UP000037175">
    <property type="component" value="Unassembled WGS sequence"/>
</dbReference>
<evidence type="ECO:0000256" key="9">
    <source>
        <dbReference type="ARBA" id="ARBA00022679"/>
    </source>
</evidence>
<accession>A0A0L6W137</accession>
<keyword evidence="12 19" id="KW-1133">Transmembrane helix</keyword>
<name>A0A0L6W137_9FIRM</name>
<sequence length="248" mass="26639">MEFLLALQFLTRIPVTVRGNVEEKNLARSMAYYPVVGLLLGILTAAVYIILSQFFSPPVCDLFAVAFTVFITGNMHTDALMDTADGFFSGKPKDRILEIMKDSRVGSHGVIAGCLDLLFKFILLGQIPPDAKLAGLVLVPALGRWSLVYGSAVYDYARSGGGTGTFTDLVGRRELAWASVTVIIAGLFLLNLPGFILTACAFAGSVLLGRYINKKIGGVTGDTLGAMNECIEVLTLALIPLLLKLNLF</sequence>
<evidence type="ECO:0000256" key="1">
    <source>
        <dbReference type="ARBA" id="ARBA00001946"/>
    </source>
</evidence>
<comment type="subcellular location">
    <subcellularLocation>
        <location evidence="2 19">Cell membrane</location>
        <topology evidence="2 19">Multi-pass membrane protein</topology>
    </subcellularLocation>
</comment>
<evidence type="ECO:0000313" key="21">
    <source>
        <dbReference type="Proteomes" id="UP000037175"/>
    </source>
</evidence>
<keyword evidence="13 19" id="KW-0472">Membrane</keyword>
<reference evidence="21" key="1">
    <citation type="submission" date="2015-07" db="EMBL/GenBank/DDBJ databases">
        <title>Complete Genome of Thermincola ferriacetica strain Z-0001T.</title>
        <authorList>
            <person name="Lusk B."/>
            <person name="Badalamenti J.P."/>
            <person name="Parameswaran P."/>
            <person name="Bond D.R."/>
            <person name="Torres C.I."/>
        </authorList>
    </citation>
    <scope>NUCLEOTIDE SEQUENCE [LARGE SCALE GENOMIC DNA]</scope>
    <source>
        <strain evidence="21">Z-0001</strain>
    </source>
</reference>
<dbReference type="AlphaFoldDB" id="A0A0L6W137"/>
<evidence type="ECO:0000256" key="4">
    <source>
        <dbReference type="ARBA" id="ARBA00010561"/>
    </source>
</evidence>
<dbReference type="PANTHER" id="PTHR34148:SF1">
    <property type="entry name" value="ADENOSYLCOBINAMIDE-GDP RIBAZOLETRANSFERASE"/>
    <property type="match status" value="1"/>
</dbReference>
<evidence type="ECO:0000256" key="6">
    <source>
        <dbReference type="ARBA" id="ARBA00015850"/>
    </source>
</evidence>
<evidence type="ECO:0000256" key="10">
    <source>
        <dbReference type="ARBA" id="ARBA00022692"/>
    </source>
</evidence>
<protein>
    <recommendedName>
        <fullName evidence="6 19">Adenosylcobinamide-GDP ribazoletransferase</fullName>
        <ecNumber evidence="5 19">2.7.8.26</ecNumber>
    </recommendedName>
    <alternativeName>
        <fullName evidence="16 19">Cobalamin synthase</fullName>
    </alternativeName>
    <alternativeName>
        <fullName evidence="15 19">Cobalamin-5'-phosphate synthase</fullName>
    </alternativeName>
</protein>
<dbReference type="GO" id="GO:0008818">
    <property type="term" value="F:cobalamin 5'-phosphate synthase activity"/>
    <property type="evidence" value="ECO:0007669"/>
    <property type="project" value="UniProtKB-UniRule"/>
</dbReference>
<comment type="cofactor">
    <cofactor evidence="1 19">
        <name>Mg(2+)</name>
        <dbReference type="ChEBI" id="CHEBI:18420"/>
    </cofactor>
</comment>
<dbReference type="PATRIC" id="fig|281456.6.peg.2322"/>
<evidence type="ECO:0000256" key="8">
    <source>
        <dbReference type="ARBA" id="ARBA00022573"/>
    </source>
</evidence>
<evidence type="ECO:0000256" key="14">
    <source>
        <dbReference type="ARBA" id="ARBA00025228"/>
    </source>
</evidence>
<dbReference type="InterPro" id="IPR003805">
    <property type="entry name" value="CobS"/>
</dbReference>
<feature type="transmembrane region" description="Helical" evidence="19">
    <location>
        <begin position="105"/>
        <end position="127"/>
    </location>
</feature>
<dbReference type="GO" id="GO:0009236">
    <property type="term" value="P:cobalamin biosynthetic process"/>
    <property type="evidence" value="ECO:0007669"/>
    <property type="project" value="UniProtKB-UniRule"/>
</dbReference>
<evidence type="ECO:0000256" key="19">
    <source>
        <dbReference type="HAMAP-Rule" id="MF_00719"/>
    </source>
</evidence>
<dbReference type="Pfam" id="PF02654">
    <property type="entry name" value="CobS"/>
    <property type="match status" value="1"/>
</dbReference>
<dbReference type="RefSeq" id="WP_052218365.1">
    <property type="nucleotide sequence ID" value="NZ_LGTE01000016.1"/>
</dbReference>
<keyword evidence="10 19" id="KW-0812">Transmembrane</keyword>
<evidence type="ECO:0000256" key="15">
    <source>
        <dbReference type="ARBA" id="ARBA00032605"/>
    </source>
</evidence>
<evidence type="ECO:0000256" key="18">
    <source>
        <dbReference type="ARBA" id="ARBA00049504"/>
    </source>
</evidence>
<comment type="caution">
    <text evidence="20">The sequence shown here is derived from an EMBL/GenBank/DDBJ whole genome shotgun (WGS) entry which is preliminary data.</text>
</comment>
<feature type="transmembrane region" description="Helical" evidence="19">
    <location>
        <begin position="29"/>
        <end position="51"/>
    </location>
</feature>
<keyword evidence="21" id="KW-1185">Reference proteome</keyword>
<dbReference type="NCBIfam" id="TIGR00317">
    <property type="entry name" value="cobS"/>
    <property type="match status" value="1"/>
</dbReference>
<evidence type="ECO:0000256" key="3">
    <source>
        <dbReference type="ARBA" id="ARBA00004663"/>
    </source>
</evidence>
<comment type="catalytic activity">
    <reaction evidence="17 19">
        <text>alpha-ribazole + adenosylcob(III)inamide-GDP = adenosylcob(III)alamin + GMP + H(+)</text>
        <dbReference type="Rhea" id="RHEA:16049"/>
        <dbReference type="ChEBI" id="CHEBI:10329"/>
        <dbReference type="ChEBI" id="CHEBI:15378"/>
        <dbReference type="ChEBI" id="CHEBI:18408"/>
        <dbReference type="ChEBI" id="CHEBI:58115"/>
        <dbReference type="ChEBI" id="CHEBI:60487"/>
        <dbReference type="EC" id="2.7.8.26"/>
    </reaction>
</comment>
<gene>
    <name evidence="19" type="primary">cobS</name>
    <name evidence="20" type="ORF">Tfer_2197</name>
</gene>
<proteinExistence type="inferred from homology"/>
<evidence type="ECO:0000256" key="12">
    <source>
        <dbReference type="ARBA" id="ARBA00022989"/>
    </source>
</evidence>
<comment type="catalytic activity">
    <reaction evidence="18 19">
        <text>alpha-ribazole 5'-phosphate + adenosylcob(III)inamide-GDP = adenosylcob(III)alamin 5'-phosphate + GMP + H(+)</text>
        <dbReference type="Rhea" id="RHEA:23560"/>
        <dbReference type="ChEBI" id="CHEBI:15378"/>
        <dbReference type="ChEBI" id="CHEBI:57918"/>
        <dbReference type="ChEBI" id="CHEBI:58115"/>
        <dbReference type="ChEBI" id="CHEBI:60487"/>
        <dbReference type="ChEBI" id="CHEBI:60493"/>
        <dbReference type="EC" id="2.7.8.26"/>
    </reaction>
</comment>
<dbReference type="PANTHER" id="PTHR34148">
    <property type="entry name" value="ADENOSYLCOBINAMIDE-GDP RIBAZOLETRANSFERASE"/>
    <property type="match status" value="1"/>
</dbReference>
<comment type="pathway">
    <text evidence="3 19">Cofactor biosynthesis; adenosylcobalamin biosynthesis; adenosylcobalamin from cob(II)yrinate a,c-diamide: step 7/7.</text>
</comment>
<evidence type="ECO:0000313" key="20">
    <source>
        <dbReference type="EMBL" id="KNZ69093.1"/>
    </source>
</evidence>
<evidence type="ECO:0000256" key="16">
    <source>
        <dbReference type="ARBA" id="ARBA00032853"/>
    </source>
</evidence>
<keyword evidence="8 19" id="KW-0169">Cobalamin biosynthesis</keyword>
<keyword evidence="11 19" id="KW-0460">Magnesium</keyword>
<keyword evidence="7 19" id="KW-1003">Cell membrane</keyword>
<keyword evidence="9 19" id="KW-0808">Transferase</keyword>
<evidence type="ECO:0000256" key="11">
    <source>
        <dbReference type="ARBA" id="ARBA00022842"/>
    </source>
</evidence>
<organism evidence="20 21">
    <name type="scientific">Thermincola ferriacetica</name>
    <dbReference type="NCBI Taxonomy" id="281456"/>
    <lineage>
        <taxon>Bacteria</taxon>
        <taxon>Bacillati</taxon>
        <taxon>Bacillota</taxon>
        <taxon>Clostridia</taxon>
        <taxon>Eubacteriales</taxon>
        <taxon>Thermincolaceae</taxon>
        <taxon>Thermincola</taxon>
    </lineage>
</organism>
<dbReference type="UniPathway" id="UPA00148">
    <property type="reaction ID" value="UER00238"/>
</dbReference>
<feature type="transmembrane region" description="Helical" evidence="19">
    <location>
        <begin position="175"/>
        <end position="204"/>
    </location>
</feature>
<dbReference type="EC" id="2.7.8.26" evidence="5 19"/>
<comment type="caution">
    <text evidence="19">Lacks conserved residue(s) required for the propagation of feature annotation.</text>
</comment>
<dbReference type="EMBL" id="LGTE01000016">
    <property type="protein sequence ID" value="KNZ69093.1"/>
    <property type="molecule type" value="Genomic_DNA"/>
</dbReference>
<evidence type="ECO:0000256" key="2">
    <source>
        <dbReference type="ARBA" id="ARBA00004651"/>
    </source>
</evidence>
<dbReference type="GO" id="GO:0051073">
    <property type="term" value="F:adenosylcobinamide-GDP ribazoletransferase activity"/>
    <property type="evidence" value="ECO:0007669"/>
    <property type="project" value="UniProtKB-UniRule"/>
</dbReference>
<dbReference type="GO" id="GO:0005886">
    <property type="term" value="C:plasma membrane"/>
    <property type="evidence" value="ECO:0007669"/>
    <property type="project" value="UniProtKB-SubCell"/>
</dbReference>
<comment type="similarity">
    <text evidence="4 19">Belongs to the CobS family.</text>
</comment>
<evidence type="ECO:0000256" key="13">
    <source>
        <dbReference type="ARBA" id="ARBA00023136"/>
    </source>
</evidence>
<evidence type="ECO:0000256" key="7">
    <source>
        <dbReference type="ARBA" id="ARBA00022475"/>
    </source>
</evidence>
<evidence type="ECO:0000256" key="17">
    <source>
        <dbReference type="ARBA" id="ARBA00048623"/>
    </source>
</evidence>